<dbReference type="Pfam" id="PF08238">
    <property type="entry name" value="Sel1"/>
    <property type="match status" value="3"/>
</dbReference>
<sequence length="442" mass="50449">MRRTNLASTTFVILLVSLSYALPVRGDLASATKAYQAQQYTEAYQQFKTLATLGNVDALYNLAVMNLHGQGREQNLNKAFSYFVLAGDYGLSAADNHARLIAQQLEHNPEHSEIFTQLAHQFDIREHNRRLGFESSDLGDTSTLSTTYQVQPNYPSHAIEKGIEGWVWAEFDIDASGAVKNTVVIDAYPPHVFEESVLAALKRWRYVPPESQNARRGRSLLYHFNTHKGERYRQSFTSQQRLYAEEISALVEAAEQGQSDIQYRIATWLSSEQYNVSQLLKAHWPDNDANITLLRASAQNNNAKAQYRLAKKLLNNSDPRTRQIGLNWLRVAANNQLSAAQWTMSLHTTNSERQMWLKRSAKQGHLRAQIDLVQLLLEEPKSAEQDITFWLNQAQQQDNTHPDLLWAQALFNKHRGQAYQQLMSQARQQAQSRGWSEAAYQD</sequence>
<dbReference type="Gene3D" id="3.30.2420.10">
    <property type="entry name" value="TonB"/>
    <property type="match status" value="1"/>
</dbReference>
<dbReference type="AlphaFoldDB" id="A0A5S3Z457"/>
<dbReference type="Gene3D" id="1.25.40.10">
    <property type="entry name" value="Tetratricopeptide repeat domain"/>
    <property type="match status" value="2"/>
</dbReference>
<dbReference type="Pfam" id="PF03544">
    <property type="entry name" value="TonB_C"/>
    <property type="match status" value="1"/>
</dbReference>
<organism evidence="7 8">
    <name type="scientific">Pseudoalteromonas ruthenica</name>
    <dbReference type="NCBI Taxonomy" id="151081"/>
    <lineage>
        <taxon>Bacteria</taxon>
        <taxon>Pseudomonadati</taxon>
        <taxon>Pseudomonadota</taxon>
        <taxon>Gammaproteobacteria</taxon>
        <taxon>Alteromonadales</taxon>
        <taxon>Pseudoalteromonadaceae</taxon>
        <taxon>Pseudoalteromonas</taxon>
    </lineage>
</organism>
<dbReference type="InterPro" id="IPR011990">
    <property type="entry name" value="TPR-like_helical_dom_sf"/>
</dbReference>
<name>A0A5S3Z457_9GAMM</name>
<dbReference type="GO" id="GO:0015891">
    <property type="term" value="P:siderophore transport"/>
    <property type="evidence" value="ECO:0007669"/>
    <property type="project" value="InterPro"/>
</dbReference>
<accession>A0A5S3Z457</accession>
<dbReference type="SMART" id="SM00671">
    <property type="entry name" value="SEL1"/>
    <property type="match status" value="2"/>
</dbReference>
<evidence type="ECO:0000256" key="5">
    <source>
        <dbReference type="RuleBase" id="RU362123"/>
    </source>
</evidence>
<keyword evidence="4" id="KW-0472">Membrane</keyword>
<evidence type="ECO:0000256" key="3">
    <source>
        <dbReference type="ARBA" id="ARBA00022989"/>
    </source>
</evidence>
<dbReference type="SUPFAM" id="SSF74653">
    <property type="entry name" value="TolA/TonB C-terminal domain"/>
    <property type="match status" value="1"/>
</dbReference>
<keyword evidence="2" id="KW-0812">Transmembrane</keyword>
<dbReference type="GO" id="GO:0055085">
    <property type="term" value="P:transmembrane transport"/>
    <property type="evidence" value="ECO:0007669"/>
    <property type="project" value="InterPro"/>
</dbReference>
<dbReference type="STRING" id="151081.TW72_00210"/>
<dbReference type="GO" id="GO:0036503">
    <property type="term" value="P:ERAD pathway"/>
    <property type="evidence" value="ECO:0007669"/>
    <property type="project" value="TreeGrafter"/>
</dbReference>
<keyword evidence="5" id="KW-0653">Protein transport</keyword>
<dbReference type="Proteomes" id="UP000305874">
    <property type="component" value="Unassembled WGS sequence"/>
</dbReference>
<evidence type="ECO:0000313" key="8">
    <source>
        <dbReference type="Proteomes" id="UP000305874"/>
    </source>
</evidence>
<dbReference type="PANTHER" id="PTHR11102">
    <property type="entry name" value="SEL-1-LIKE PROTEIN"/>
    <property type="match status" value="1"/>
</dbReference>
<gene>
    <name evidence="7" type="ORF">CWC05_12530</name>
</gene>
<reference evidence="8" key="2">
    <citation type="submission" date="2019-06" db="EMBL/GenBank/DDBJ databases">
        <title>Co-occurence of chitin degradation, pigmentation and bioactivity in marine Pseudoalteromonas.</title>
        <authorList>
            <person name="Sonnenschein E.C."/>
            <person name="Bech P.K."/>
        </authorList>
    </citation>
    <scope>NUCLEOTIDE SEQUENCE [LARGE SCALE GENOMIC DNA]</scope>
    <source>
        <strain evidence="8">S2897</strain>
    </source>
</reference>
<dbReference type="PROSITE" id="PS52015">
    <property type="entry name" value="TONB_CTD"/>
    <property type="match status" value="1"/>
</dbReference>
<comment type="similarity">
    <text evidence="5">Belongs to the TonB family.</text>
</comment>
<keyword evidence="3" id="KW-1133">Transmembrane helix</keyword>
<dbReference type="PRINTS" id="PR01374">
    <property type="entry name" value="TONBPROTEIN"/>
</dbReference>
<dbReference type="InterPro" id="IPR003538">
    <property type="entry name" value="TonB"/>
</dbReference>
<dbReference type="PANTHER" id="PTHR11102:SF147">
    <property type="entry name" value="SEL1L ADAPTOR SUBUNIT OF ERAD E3 UBIQUITIN LIGASE"/>
    <property type="match status" value="1"/>
</dbReference>
<dbReference type="InterPro" id="IPR006597">
    <property type="entry name" value="Sel1-like"/>
</dbReference>
<keyword evidence="5" id="KW-1003">Cell membrane</keyword>
<keyword evidence="5" id="KW-0997">Cell inner membrane</keyword>
<dbReference type="SUPFAM" id="SSF81901">
    <property type="entry name" value="HCP-like"/>
    <property type="match status" value="2"/>
</dbReference>
<dbReference type="EMBL" id="PNCG01000013">
    <property type="protein sequence ID" value="TMP86620.1"/>
    <property type="molecule type" value="Genomic_DNA"/>
</dbReference>
<dbReference type="GO" id="GO:0005886">
    <property type="term" value="C:plasma membrane"/>
    <property type="evidence" value="ECO:0007669"/>
    <property type="project" value="UniProtKB-SubCell"/>
</dbReference>
<keyword evidence="5" id="KW-0813">Transport</keyword>
<evidence type="ECO:0000313" key="7">
    <source>
        <dbReference type="EMBL" id="TMP86620.1"/>
    </source>
</evidence>
<dbReference type="InterPro" id="IPR006260">
    <property type="entry name" value="TonB/TolA_C"/>
</dbReference>
<dbReference type="GO" id="GO:0015031">
    <property type="term" value="P:protein transport"/>
    <property type="evidence" value="ECO:0007669"/>
    <property type="project" value="UniProtKB-UniRule"/>
</dbReference>
<dbReference type="NCBIfam" id="TIGR01352">
    <property type="entry name" value="tonB_Cterm"/>
    <property type="match status" value="1"/>
</dbReference>
<evidence type="ECO:0000259" key="6">
    <source>
        <dbReference type="PROSITE" id="PS52015"/>
    </source>
</evidence>
<dbReference type="RefSeq" id="WP_138548431.1">
    <property type="nucleotide sequence ID" value="NZ_PNCG01000013.1"/>
</dbReference>
<evidence type="ECO:0000256" key="2">
    <source>
        <dbReference type="ARBA" id="ARBA00022692"/>
    </source>
</evidence>
<reference evidence="7 8" key="1">
    <citation type="submission" date="2017-12" db="EMBL/GenBank/DDBJ databases">
        <authorList>
            <person name="Paulsen S."/>
            <person name="Gram L.K."/>
        </authorList>
    </citation>
    <scope>NUCLEOTIDE SEQUENCE [LARGE SCALE GENOMIC DNA]</scope>
    <source>
        <strain evidence="7 8">S2897</strain>
    </source>
</reference>
<protein>
    <recommendedName>
        <fullName evidence="5">Protein TonB</fullName>
    </recommendedName>
</protein>
<feature type="domain" description="TonB C-terminal" evidence="6">
    <location>
        <begin position="139"/>
        <end position="233"/>
    </location>
</feature>
<dbReference type="GO" id="GO:0030288">
    <property type="term" value="C:outer membrane-bounded periplasmic space"/>
    <property type="evidence" value="ECO:0007669"/>
    <property type="project" value="InterPro"/>
</dbReference>
<dbReference type="InterPro" id="IPR037682">
    <property type="entry name" value="TonB_C"/>
</dbReference>
<comment type="subcellular location">
    <subcellularLocation>
        <location evidence="5">Cell inner membrane</location>
        <topology evidence="5">Single-pass membrane protein</topology>
        <orientation evidence="5">Periplasmic side</orientation>
    </subcellularLocation>
    <subcellularLocation>
        <location evidence="1">Membrane</location>
        <topology evidence="1">Single-pass membrane protein</topology>
    </subcellularLocation>
</comment>
<comment type="caution">
    <text evidence="7">The sequence shown here is derived from an EMBL/GenBank/DDBJ whole genome shotgun (WGS) entry which is preliminary data.</text>
</comment>
<keyword evidence="5" id="KW-0735">Signal-anchor</keyword>
<evidence type="ECO:0000256" key="1">
    <source>
        <dbReference type="ARBA" id="ARBA00004167"/>
    </source>
</evidence>
<evidence type="ECO:0000256" key="4">
    <source>
        <dbReference type="ARBA" id="ARBA00023136"/>
    </source>
</evidence>
<proteinExistence type="inferred from homology"/>
<comment type="function">
    <text evidence="5">Interacts with outer membrane receptor proteins that carry out high-affinity binding and energy dependent uptake into the periplasmic space of specific substrates. It could act to transduce energy from the cytoplasmic membrane to specific energy-requiring processes in the outer membrane, resulting in the release into the periplasm of ligands bound by these outer membrane proteins.</text>
</comment>
<dbReference type="InterPro" id="IPR050767">
    <property type="entry name" value="Sel1_AlgK"/>
</dbReference>
<dbReference type="GO" id="GO:0031992">
    <property type="term" value="F:energy transducer activity"/>
    <property type="evidence" value="ECO:0007669"/>
    <property type="project" value="InterPro"/>
</dbReference>